<comment type="similarity">
    <text evidence="2">Belongs to the 3-hydroxyacyl-CoA dehydrogenase family.</text>
</comment>
<dbReference type="SUPFAM" id="SSF51735">
    <property type="entry name" value="NAD(P)-binding Rossmann-fold domains"/>
    <property type="match status" value="1"/>
</dbReference>
<dbReference type="Proteomes" id="UP001232245">
    <property type="component" value="Unassembled WGS sequence"/>
</dbReference>
<protein>
    <submittedName>
        <fullName evidence="6">3-hydroxybutyryl-CoA dehydrogenase</fullName>
        <ecNumber evidence="6">1.1.1.157</ecNumber>
    </submittedName>
</protein>
<keyword evidence="7" id="KW-1185">Reference proteome</keyword>
<sequence length="283" mass="31445">MRSLKIMVVGAGQMGRGIAHVCAMAGFPVILYDLEQAVVSTGKQLIQDQLGKQVEKGKLAKQEMMEICKRITTTTKLEQVQTVDFVIEAVVEKIKVKKDVFYQLDKLAPPYTILATNTSSCSITEIAAVTNRPENVIGMHFMNPVPVMKLVEIIRGLATSDNVFEQTKSLAEALNKTPVEVNDYPGFASNRILMPMINEAIYTVYEGVATKDAVDEVMKLGMNHPMGPLRLADFIGLDTCLYIMETLHNGLGDDKYRPCPLLKNYVKAGWLGKKTGRGFYQYE</sequence>
<dbReference type="InterPro" id="IPR036291">
    <property type="entry name" value="NAD(P)-bd_dom_sf"/>
</dbReference>
<evidence type="ECO:0000256" key="1">
    <source>
        <dbReference type="ARBA" id="ARBA00005086"/>
    </source>
</evidence>
<dbReference type="Gene3D" id="3.40.50.720">
    <property type="entry name" value="NAD(P)-binding Rossmann-like Domain"/>
    <property type="match status" value="1"/>
</dbReference>
<dbReference type="Pfam" id="PF00725">
    <property type="entry name" value="3HCDH"/>
    <property type="match status" value="1"/>
</dbReference>
<dbReference type="InterPro" id="IPR008927">
    <property type="entry name" value="6-PGluconate_DH-like_C_sf"/>
</dbReference>
<evidence type="ECO:0000259" key="5">
    <source>
        <dbReference type="Pfam" id="PF02737"/>
    </source>
</evidence>
<dbReference type="NCBIfam" id="NF004474">
    <property type="entry name" value="PRK05808.1"/>
    <property type="match status" value="1"/>
</dbReference>
<proteinExistence type="inferred from homology"/>
<dbReference type="InterPro" id="IPR022694">
    <property type="entry name" value="3-OHacyl-CoA_DH"/>
</dbReference>
<keyword evidence="3 6" id="KW-0560">Oxidoreductase</keyword>
<feature type="domain" description="3-hydroxyacyl-CoA dehydrogenase C-terminal" evidence="4">
    <location>
        <begin position="186"/>
        <end position="282"/>
    </location>
</feature>
<accession>A0ABT9Z3A2</accession>
<organism evidence="6 7">
    <name type="scientific">Metabacillus niabensis</name>
    <dbReference type="NCBI Taxonomy" id="324854"/>
    <lineage>
        <taxon>Bacteria</taxon>
        <taxon>Bacillati</taxon>
        <taxon>Bacillota</taxon>
        <taxon>Bacilli</taxon>
        <taxon>Bacillales</taxon>
        <taxon>Bacillaceae</taxon>
        <taxon>Metabacillus</taxon>
    </lineage>
</organism>
<feature type="domain" description="3-hydroxyacyl-CoA dehydrogenase NAD binding" evidence="5">
    <location>
        <begin position="5"/>
        <end position="183"/>
    </location>
</feature>
<dbReference type="Gene3D" id="1.10.1040.10">
    <property type="entry name" value="N-(1-d-carboxylethyl)-l-norvaline Dehydrogenase, domain 2"/>
    <property type="match status" value="1"/>
</dbReference>
<dbReference type="Pfam" id="PF02737">
    <property type="entry name" value="3HCDH_N"/>
    <property type="match status" value="1"/>
</dbReference>
<dbReference type="EC" id="1.1.1.157" evidence="6"/>
<dbReference type="InterPro" id="IPR006180">
    <property type="entry name" value="3-OHacyl-CoA_DH_CS"/>
</dbReference>
<evidence type="ECO:0000256" key="3">
    <source>
        <dbReference type="ARBA" id="ARBA00023002"/>
    </source>
</evidence>
<evidence type="ECO:0000313" key="6">
    <source>
        <dbReference type="EMBL" id="MDQ0226712.1"/>
    </source>
</evidence>
<dbReference type="InterPro" id="IPR006108">
    <property type="entry name" value="3HC_DH_C"/>
</dbReference>
<comment type="pathway">
    <text evidence="1">Lipid metabolism; butanoate metabolism.</text>
</comment>
<name>A0ABT9Z3A2_9BACI</name>
<evidence type="ECO:0000313" key="7">
    <source>
        <dbReference type="Proteomes" id="UP001232245"/>
    </source>
</evidence>
<dbReference type="PROSITE" id="PS00067">
    <property type="entry name" value="3HCDH"/>
    <property type="match status" value="1"/>
</dbReference>
<dbReference type="PIRSF" id="PIRSF000105">
    <property type="entry name" value="HCDH"/>
    <property type="match status" value="1"/>
</dbReference>
<dbReference type="InterPro" id="IPR013328">
    <property type="entry name" value="6PGD_dom2"/>
</dbReference>
<dbReference type="InterPro" id="IPR006176">
    <property type="entry name" value="3-OHacyl-CoA_DH_NAD-bd"/>
</dbReference>
<evidence type="ECO:0000259" key="4">
    <source>
        <dbReference type="Pfam" id="PF00725"/>
    </source>
</evidence>
<evidence type="ECO:0000256" key="2">
    <source>
        <dbReference type="ARBA" id="ARBA00009463"/>
    </source>
</evidence>
<comment type="caution">
    <text evidence="6">The sequence shown here is derived from an EMBL/GenBank/DDBJ whole genome shotgun (WGS) entry which is preliminary data.</text>
</comment>
<gene>
    <name evidence="6" type="ORF">J2S02_003057</name>
</gene>
<dbReference type="EMBL" id="JAUSTZ010000006">
    <property type="protein sequence ID" value="MDQ0226712.1"/>
    <property type="molecule type" value="Genomic_DNA"/>
</dbReference>
<dbReference type="PANTHER" id="PTHR48075:SF5">
    <property type="entry name" value="3-HYDROXYBUTYRYL-COA DEHYDROGENASE"/>
    <property type="match status" value="1"/>
</dbReference>
<dbReference type="RefSeq" id="WP_174879496.1">
    <property type="nucleotide sequence ID" value="NZ_CADEPK010000029.1"/>
</dbReference>
<reference evidence="6 7" key="1">
    <citation type="submission" date="2023-07" db="EMBL/GenBank/DDBJ databases">
        <title>Genomic Encyclopedia of Type Strains, Phase IV (KMG-IV): sequencing the most valuable type-strain genomes for metagenomic binning, comparative biology and taxonomic classification.</title>
        <authorList>
            <person name="Goeker M."/>
        </authorList>
    </citation>
    <scope>NUCLEOTIDE SEQUENCE [LARGE SCALE GENOMIC DNA]</scope>
    <source>
        <strain evidence="6 7">DSM 17723</strain>
    </source>
</reference>
<dbReference type="SUPFAM" id="SSF48179">
    <property type="entry name" value="6-phosphogluconate dehydrogenase C-terminal domain-like"/>
    <property type="match status" value="1"/>
</dbReference>
<dbReference type="GO" id="GO:0008691">
    <property type="term" value="F:3-hydroxybutyryl-CoA dehydrogenase activity"/>
    <property type="evidence" value="ECO:0007669"/>
    <property type="project" value="UniProtKB-EC"/>
</dbReference>
<dbReference type="PANTHER" id="PTHR48075">
    <property type="entry name" value="3-HYDROXYACYL-COA DEHYDROGENASE FAMILY PROTEIN"/>
    <property type="match status" value="1"/>
</dbReference>